<organism evidence="1">
    <name type="scientific">Lotus japonicus</name>
    <name type="common">Lotus corniculatus var. japonicus</name>
    <dbReference type="NCBI Taxonomy" id="34305"/>
    <lineage>
        <taxon>Eukaryota</taxon>
        <taxon>Viridiplantae</taxon>
        <taxon>Streptophyta</taxon>
        <taxon>Embryophyta</taxon>
        <taxon>Tracheophyta</taxon>
        <taxon>Spermatophyta</taxon>
        <taxon>Magnoliopsida</taxon>
        <taxon>eudicotyledons</taxon>
        <taxon>Gunneridae</taxon>
        <taxon>Pentapetalae</taxon>
        <taxon>rosids</taxon>
        <taxon>fabids</taxon>
        <taxon>Fabales</taxon>
        <taxon>Fabaceae</taxon>
        <taxon>Papilionoideae</taxon>
        <taxon>50 kb inversion clade</taxon>
        <taxon>NPAAA clade</taxon>
        <taxon>Hologalegina</taxon>
        <taxon>robinioid clade</taxon>
        <taxon>Loteae</taxon>
        <taxon>Lotus</taxon>
    </lineage>
</organism>
<reference evidence="1" key="1">
    <citation type="submission" date="2012-05" db="EMBL/GenBank/DDBJ databases">
        <authorList>
            <person name="Krishnakumar V."/>
            <person name="Cheung F."/>
            <person name="Xiao Y."/>
            <person name="Chan A."/>
            <person name="Moskal W.A."/>
            <person name="Town C.D."/>
        </authorList>
    </citation>
    <scope>NUCLEOTIDE SEQUENCE</scope>
</reference>
<sequence length="34" mass="3789">MNSIKGSWYSEIERTSCVFLGLIPEAAMSRVVTL</sequence>
<proteinExistence type="evidence at transcript level"/>
<dbReference type="AlphaFoldDB" id="I3SC39"/>
<accession>I3SC39</accession>
<dbReference type="EMBL" id="BT138036">
    <property type="protein sequence ID" value="AFK37831.1"/>
    <property type="molecule type" value="mRNA"/>
</dbReference>
<protein>
    <submittedName>
        <fullName evidence="1">Uncharacterized protein</fullName>
    </submittedName>
</protein>
<name>I3SC39_LOTJA</name>
<evidence type="ECO:0000313" key="1">
    <source>
        <dbReference type="EMBL" id="AFK37831.1"/>
    </source>
</evidence>